<gene>
    <name evidence="1" type="primary">SKDI08G0110</name>
    <name evidence="1" type="ORF">SKDI_08G0110</name>
</gene>
<dbReference type="GO" id="GO:0005797">
    <property type="term" value="C:Golgi medial cisterna"/>
    <property type="evidence" value="ECO:0007669"/>
    <property type="project" value="TreeGrafter"/>
</dbReference>
<dbReference type="GO" id="GO:0005801">
    <property type="term" value="C:cis-Golgi network"/>
    <property type="evidence" value="ECO:0007669"/>
    <property type="project" value="InterPro"/>
</dbReference>
<dbReference type="GO" id="GO:0015031">
    <property type="term" value="P:protein transport"/>
    <property type="evidence" value="ECO:0007669"/>
    <property type="project" value="UniProtKB-KW"/>
</dbReference>
<keyword evidence="2" id="KW-1185">Reference proteome</keyword>
<dbReference type="Pfam" id="PF12352">
    <property type="entry name" value="V-SNARE_C"/>
    <property type="match status" value="1"/>
</dbReference>
<dbReference type="InterPro" id="IPR023601">
    <property type="entry name" value="Golgi_SNAP_su1"/>
</dbReference>
<evidence type="ECO:0000313" key="1">
    <source>
        <dbReference type="EMBL" id="CAI4063340.1"/>
    </source>
</evidence>
<dbReference type="Proteomes" id="UP001162087">
    <property type="component" value="Chromosome 8"/>
</dbReference>
<reference evidence="1" key="1">
    <citation type="submission" date="2022-10" db="EMBL/GenBank/DDBJ databases">
        <authorList>
            <person name="Byrne P K."/>
        </authorList>
    </citation>
    <scope>NUCLEOTIDE SEQUENCE</scope>
    <source>
        <strain evidence="1">IFO1802</strain>
    </source>
</reference>
<accession>A0AA35JJ81</accession>
<organism evidence="1 2">
    <name type="scientific">Saccharomyces kudriavzevii (strain ATCC MYA-4449 / AS 2.2408 / CBS 8840 / NBRC 1802 / NCYC 2889)</name>
    <name type="common">Yeast</name>
    <dbReference type="NCBI Taxonomy" id="226230"/>
    <lineage>
        <taxon>Eukaryota</taxon>
        <taxon>Fungi</taxon>
        <taxon>Dikarya</taxon>
        <taxon>Ascomycota</taxon>
        <taxon>Saccharomycotina</taxon>
        <taxon>Saccharomycetes</taxon>
        <taxon>Saccharomycetales</taxon>
        <taxon>Saccharomycetaceae</taxon>
        <taxon>Saccharomyces</taxon>
    </lineage>
</organism>
<dbReference type="PANTHER" id="PTHR21094">
    <property type="entry name" value="GOS-28 SNARE- RELATED"/>
    <property type="match status" value="1"/>
</dbReference>
<sequence length="223" mass="25398">MSSQPSFVTIRGKAISLETQTESLLSKYSTFAQTTSSEQTGQEKKIDKQVEEILGQRQDVIDSLTQICDANPAISASKLSQLQRHKEILQDHWKSFRNIRSSIQQERNRLNLLFSVKNDIANSATDAPAPIGDADEYIQNETRRIDQSNNVVDRLISQAWETRSQFHSQSNVLNTANNKVLQTLQRIPGVNQLIMKINTRRKKNAFVLATITTLCILFLFFTW</sequence>
<name>A0AA35JJ81_SACK1</name>
<dbReference type="GO" id="GO:0031201">
    <property type="term" value="C:SNARE complex"/>
    <property type="evidence" value="ECO:0007669"/>
    <property type="project" value="TreeGrafter"/>
</dbReference>
<evidence type="ECO:0000313" key="2">
    <source>
        <dbReference type="Proteomes" id="UP001162087"/>
    </source>
</evidence>
<dbReference type="GO" id="GO:0006906">
    <property type="term" value="P:vesicle fusion"/>
    <property type="evidence" value="ECO:0007669"/>
    <property type="project" value="TreeGrafter"/>
</dbReference>
<dbReference type="GO" id="GO:0005484">
    <property type="term" value="F:SNAP receptor activity"/>
    <property type="evidence" value="ECO:0007669"/>
    <property type="project" value="TreeGrafter"/>
</dbReference>
<dbReference type="EMBL" id="OX365903">
    <property type="protein sequence ID" value="CAI4063340.1"/>
    <property type="molecule type" value="Genomic_DNA"/>
</dbReference>
<protein>
    <submittedName>
        <fullName evidence="1">Uncharacterized protein</fullName>
    </submittedName>
</protein>
<dbReference type="PIRSF" id="PIRSF027109">
    <property type="entry name" value="Golgi_SNARE"/>
    <property type="match status" value="1"/>
</dbReference>
<dbReference type="GO" id="GO:0006888">
    <property type="term" value="P:endoplasmic reticulum to Golgi vesicle-mediated transport"/>
    <property type="evidence" value="ECO:0007669"/>
    <property type="project" value="InterPro"/>
</dbReference>
<dbReference type="GO" id="GO:0000139">
    <property type="term" value="C:Golgi membrane"/>
    <property type="evidence" value="ECO:0007669"/>
    <property type="project" value="UniProtKB-SubCell"/>
</dbReference>
<dbReference type="PANTHER" id="PTHR21094:SF2">
    <property type="entry name" value="GOLGI SNAP RECEPTOR COMPLEX MEMBER 1"/>
    <property type="match status" value="1"/>
</dbReference>
<dbReference type="OrthoDB" id="422156at2759"/>
<dbReference type="GO" id="GO:0048219">
    <property type="term" value="P:inter-Golgi cisterna vesicle-mediated transport"/>
    <property type="evidence" value="ECO:0007669"/>
    <property type="project" value="TreeGrafter"/>
</dbReference>
<proteinExistence type="predicted"/>